<evidence type="ECO:0000313" key="2">
    <source>
        <dbReference type="Proteomes" id="UP000001188"/>
    </source>
</evidence>
<accession>B0RPP0</accession>
<sequence length="126" mass="13863">MEGGLFCGYLFVCGYVAACSAGAADAIAALSIWLRSQADPAPITASLRQMRRHARLVWAGDDLSAIAMQGGNAHLQPRARLSLLPTRKRLMFDRDRDALANGIGYRVAERQHHFRQRVTPEAARLC</sequence>
<evidence type="ECO:0000313" key="1">
    <source>
        <dbReference type="EMBL" id="CAP50425.1"/>
    </source>
</evidence>
<dbReference type="HOGENOM" id="CLU_1980732_0_0_6"/>
<proteinExistence type="predicted"/>
<dbReference type="Proteomes" id="UP000001188">
    <property type="component" value="Chromosome"/>
</dbReference>
<dbReference type="AlphaFoldDB" id="B0RPP0"/>
<dbReference type="KEGG" id="xca:xcc-b100_1077"/>
<gene>
    <name evidence="1" type="ORF">XCCB100_1077</name>
</gene>
<organism evidence="1 2">
    <name type="scientific">Xanthomonas campestris pv. campestris (strain B100)</name>
    <dbReference type="NCBI Taxonomy" id="509169"/>
    <lineage>
        <taxon>Bacteria</taxon>
        <taxon>Pseudomonadati</taxon>
        <taxon>Pseudomonadota</taxon>
        <taxon>Gammaproteobacteria</taxon>
        <taxon>Lysobacterales</taxon>
        <taxon>Lysobacteraceae</taxon>
        <taxon>Xanthomonas</taxon>
    </lineage>
</organism>
<name>B0RPP0_XANCB</name>
<protein>
    <submittedName>
        <fullName evidence="1">Uncharacterized protein</fullName>
    </submittedName>
</protein>
<dbReference type="EMBL" id="AM920689">
    <property type="protein sequence ID" value="CAP50425.1"/>
    <property type="molecule type" value="Genomic_DNA"/>
</dbReference>
<reference evidence="1 2" key="1">
    <citation type="journal article" date="2008" name="J. Biotechnol.">
        <title>The genome of Xanthomonas campestris pv. campestris B100 and its use for the reconstruction of metabolic pathways involved in xanthan biosynthesis.</title>
        <authorList>
            <person name="Vorholter F.J."/>
            <person name="Schneiker S."/>
            <person name="Goesmann A."/>
            <person name="Krause L."/>
            <person name="Bekel T."/>
            <person name="Kaiser O."/>
            <person name="Linke B."/>
            <person name="Patschkowski T."/>
            <person name="Ruckert C."/>
            <person name="Schmid J."/>
            <person name="Sidhu V.K."/>
            <person name="Sieber V."/>
            <person name="Tauch A."/>
            <person name="Watt S.A."/>
            <person name="Weisshaar B."/>
            <person name="Becker A."/>
            <person name="Niehaus K."/>
            <person name="Puhler A."/>
        </authorList>
    </citation>
    <scope>NUCLEOTIDE SEQUENCE [LARGE SCALE GENOMIC DNA]</scope>
    <source>
        <strain evidence="1 2">B100</strain>
    </source>
</reference>